<feature type="domain" description="Erythromycin biosynthesis protein CIII-like C-terminal" evidence="2">
    <location>
        <begin position="292"/>
        <end position="384"/>
    </location>
</feature>
<evidence type="ECO:0000313" key="3">
    <source>
        <dbReference type="EMBL" id="MBV6325614.1"/>
    </source>
</evidence>
<dbReference type="PANTHER" id="PTHR48050:SF13">
    <property type="entry name" value="STEROL 3-BETA-GLUCOSYLTRANSFERASE UGT80A2"/>
    <property type="match status" value="1"/>
</dbReference>
<dbReference type="InterPro" id="IPR002213">
    <property type="entry name" value="UDP_glucos_trans"/>
</dbReference>
<dbReference type="CDD" id="cd03784">
    <property type="entry name" value="GT1_Gtf-like"/>
    <property type="match status" value="1"/>
</dbReference>
<dbReference type="GO" id="GO:0008194">
    <property type="term" value="F:UDP-glycosyltransferase activity"/>
    <property type="evidence" value="ECO:0007669"/>
    <property type="project" value="InterPro"/>
</dbReference>
<reference evidence="3" key="1">
    <citation type="submission" date="2021-07" db="EMBL/GenBank/DDBJ databases">
        <title>Characterization of violacein-producing bacteria and related species.</title>
        <authorList>
            <person name="Wilson H.S."/>
            <person name="De Leon M.E."/>
        </authorList>
    </citation>
    <scope>NUCLEOTIDE SEQUENCE</scope>
    <source>
        <strain evidence="3">HSC-15S17</strain>
    </source>
</reference>
<dbReference type="EMBL" id="JAHTGR010000040">
    <property type="protein sequence ID" value="MBV6325614.1"/>
    <property type="molecule type" value="Genomic_DNA"/>
</dbReference>
<dbReference type="InterPro" id="IPR050426">
    <property type="entry name" value="Glycosyltransferase_28"/>
</dbReference>
<dbReference type="EMBL" id="JALJZU010000009">
    <property type="protein sequence ID" value="MCP2010927.1"/>
    <property type="molecule type" value="Genomic_DNA"/>
</dbReference>
<dbReference type="FunFam" id="3.40.50.2000:FF:000009">
    <property type="entry name" value="Sterol 3-beta-glucosyltransferase UGT80A2"/>
    <property type="match status" value="1"/>
</dbReference>
<dbReference type="GO" id="GO:0005975">
    <property type="term" value="P:carbohydrate metabolic process"/>
    <property type="evidence" value="ECO:0007669"/>
    <property type="project" value="InterPro"/>
</dbReference>
<reference evidence="4" key="2">
    <citation type="submission" date="2022-03" db="EMBL/GenBank/DDBJ databases">
        <title>Genome Encyclopedia of Bacteria and Archaea VI: Functional Genomics of Type Strains.</title>
        <authorList>
            <person name="Whitman W."/>
        </authorList>
    </citation>
    <scope>NUCLEOTIDE SEQUENCE</scope>
    <source>
        <strain evidence="4">HSC-15S17</strain>
    </source>
</reference>
<keyword evidence="6" id="KW-1185">Reference proteome</keyword>
<protein>
    <submittedName>
        <fullName evidence="3 4">Glycosyltransferase</fullName>
    </submittedName>
</protein>
<gene>
    <name evidence="3" type="ORF">KVP70_32380</name>
    <name evidence="4" type="ORF">L1274_004669</name>
</gene>
<feature type="domain" description="Glycosyltransferase family 28 N-terminal" evidence="1">
    <location>
        <begin position="7"/>
        <end position="90"/>
    </location>
</feature>
<dbReference type="GO" id="GO:0033072">
    <property type="term" value="P:vancomycin biosynthetic process"/>
    <property type="evidence" value="ECO:0007669"/>
    <property type="project" value="UniProtKB-ARBA"/>
</dbReference>
<evidence type="ECO:0000313" key="5">
    <source>
        <dbReference type="Proteomes" id="UP001155901"/>
    </source>
</evidence>
<dbReference type="RefSeq" id="WP_217946520.1">
    <property type="nucleotide sequence ID" value="NZ_JAHTGR010000040.1"/>
</dbReference>
<dbReference type="InterPro" id="IPR010610">
    <property type="entry name" value="EryCIII-like_C"/>
</dbReference>
<name>A0AA41L6T7_9BURK</name>
<dbReference type="PANTHER" id="PTHR48050">
    <property type="entry name" value="STEROL 3-BETA-GLUCOSYLTRANSFERASE"/>
    <property type="match status" value="1"/>
</dbReference>
<dbReference type="GO" id="GO:0016758">
    <property type="term" value="F:hexosyltransferase activity"/>
    <property type="evidence" value="ECO:0007669"/>
    <property type="project" value="InterPro"/>
</dbReference>
<comment type="caution">
    <text evidence="3">The sequence shown here is derived from an EMBL/GenBank/DDBJ whole genome shotgun (WGS) entry which is preliminary data.</text>
</comment>
<dbReference type="Pfam" id="PF03033">
    <property type="entry name" value="Glyco_transf_28"/>
    <property type="match status" value="1"/>
</dbReference>
<dbReference type="Proteomes" id="UP001155901">
    <property type="component" value="Unassembled WGS sequence"/>
</dbReference>
<evidence type="ECO:0000259" key="2">
    <source>
        <dbReference type="Pfam" id="PF06722"/>
    </source>
</evidence>
<dbReference type="Proteomes" id="UP001162889">
    <property type="component" value="Unassembled WGS sequence"/>
</dbReference>
<dbReference type="Pfam" id="PF06722">
    <property type="entry name" value="EryCIII-like_C"/>
    <property type="match status" value="1"/>
</dbReference>
<accession>A0AA41L6T7</accession>
<dbReference type="InterPro" id="IPR004276">
    <property type="entry name" value="GlycoTrans_28_N"/>
</dbReference>
<evidence type="ECO:0000313" key="6">
    <source>
        <dbReference type="Proteomes" id="UP001162889"/>
    </source>
</evidence>
<proteinExistence type="predicted"/>
<sequence length="417" mass="44055">MDGAPRIALLTWGSHGDVVPFVALGQALRDAGYDVLLAAQPMHAGFVRGHGLAFEPVGSDLASARYQQLMDTLVDEPNPRKQMQMLLRDTLLPDLERQYRDSLRVVAGARLVVAHWMQLAALMAAEKAGVARVTVTLNPAGVACLERPGGAGLGRNIGRELADHLWGDAIARFRAGAGLPAIDSVAAYQYAGVLSLVAVSRHLLPAPLAGHQVTGFWPLREERGWTPPDGLRDFLDAGEAPLVISFGSMGGRADETRALLLEAIRLSGRRAVVQGGWARWNFGAGTPSLYHLDYAPHGYLFARAACVVHHGGAGTTAAALRAGVPSVVVWHLLDQPYWGNVLAQARLGPRPLQRLGLTAGALADAIGQALADDAYRARCAAMAALLAGEDGVAQALPAIEACVRAQRPPRHGAGMAA</sequence>
<evidence type="ECO:0000259" key="1">
    <source>
        <dbReference type="Pfam" id="PF03033"/>
    </source>
</evidence>
<dbReference type="AlphaFoldDB" id="A0AA41L6T7"/>
<organism evidence="3 5">
    <name type="scientific">Duganella violaceipulchra</name>
    <dbReference type="NCBI Taxonomy" id="2849652"/>
    <lineage>
        <taxon>Bacteria</taxon>
        <taxon>Pseudomonadati</taxon>
        <taxon>Pseudomonadota</taxon>
        <taxon>Betaproteobacteria</taxon>
        <taxon>Burkholderiales</taxon>
        <taxon>Oxalobacteraceae</taxon>
        <taxon>Telluria group</taxon>
        <taxon>Duganella</taxon>
    </lineage>
</organism>
<evidence type="ECO:0000313" key="4">
    <source>
        <dbReference type="EMBL" id="MCP2010927.1"/>
    </source>
</evidence>